<dbReference type="KEGG" id="tet:TTHERM_00444330"/>
<evidence type="ECO:0000313" key="5">
    <source>
        <dbReference type="Proteomes" id="UP000009168"/>
    </source>
</evidence>
<dbReference type="Pfam" id="PF00886">
    <property type="entry name" value="Ribosomal_S16"/>
    <property type="match status" value="1"/>
</dbReference>
<organism evidence="4 5">
    <name type="scientific">Tetrahymena thermophila (strain SB210)</name>
    <dbReference type="NCBI Taxonomy" id="312017"/>
    <lineage>
        <taxon>Eukaryota</taxon>
        <taxon>Sar</taxon>
        <taxon>Alveolata</taxon>
        <taxon>Ciliophora</taxon>
        <taxon>Intramacronucleata</taxon>
        <taxon>Oligohymenophorea</taxon>
        <taxon>Hymenostomatida</taxon>
        <taxon>Tetrahymenina</taxon>
        <taxon>Tetrahymenidae</taxon>
        <taxon>Tetrahymena</taxon>
    </lineage>
</organism>
<keyword evidence="2 4" id="KW-0689">Ribosomal protein</keyword>
<dbReference type="OrthoDB" id="287841at2759"/>
<reference evidence="6" key="2">
    <citation type="journal article" date="2020" name="Elife">
        <title>Ciliate mitoribosome illuminates evolutionary steps of mitochondrial translation.</title>
        <authorList>
            <person name="Tobiasson V."/>
            <person name="Amunts A."/>
        </authorList>
    </citation>
    <scope>STRUCTURE BY ELECTRON MICROSCOPY (3.70 ANGSTROMS)</scope>
</reference>
<dbReference type="AlphaFoldDB" id="I7M3F6"/>
<sequence length="437" mass="51982">MRVVIRLQQSGFKNHPRWKIVVMPQKKNPRGRFLEHVGWWCPRQGKINQREIVVNKERVRYWIAMGAKPSEKVQKFLSYFDLAPKPLIKYGFKTLYEKPEVTPKDYLNLSPYKIKNFDNHLHEFIQQEEEVKFLKQQRMKNELIKQIADSDLKDSLDPKLIQQELQSLQTELQQMNSQINQVDQKRRQFVIKRINILFSQLTKAEQHESFKQKILQGKEDLKEKIGSDKFLRRSLEEASFNQTIEASYKNFEDQIEALKPITKEEFKDYLLSKGFHEAKADKTVRRYFTEQVVVLKIHAIEATTEVPEVEHENQLHLEHFRKNDQVIFPLPNSITPRPDINSYDAADYYEIPQIYDPATQANKAYNLTSVTDKLNPVKREYAHFMFKNVMGRKKPTRVRTQNPPAFFKKGYNNFSTINKPYYMSTFDYLRYTGLFKN</sequence>
<accession>I7M3F6</accession>
<dbReference type="GO" id="GO:0005739">
    <property type="term" value="C:mitochondrion"/>
    <property type="evidence" value="ECO:0007669"/>
    <property type="project" value="GOC"/>
</dbReference>
<gene>
    <name evidence="4" type="ORF">TTHERM_00444330</name>
</gene>
<keyword evidence="5" id="KW-1185">Reference proteome</keyword>
<dbReference type="PANTHER" id="PTHR12919:SF20">
    <property type="entry name" value="SMALL RIBOSOMAL SUBUNIT PROTEIN BS16M"/>
    <property type="match status" value="1"/>
</dbReference>
<dbReference type="STRING" id="312017.I7M3F6"/>
<dbReference type="RefSeq" id="XP_001023295.2">
    <property type="nucleotide sequence ID" value="XM_001023295.3"/>
</dbReference>
<dbReference type="InterPro" id="IPR000307">
    <property type="entry name" value="Ribosomal_bS16"/>
</dbReference>
<evidence type="ECO:0000313" key="4">
    <source>
        <dbReference type="EMBL" id="EAS03050.2"/>
    </source>
</evidence>
<dbReference type="PDB" id="6Z1P">
    <property type="method" value="EM"/>
    <property type="resolution" value="3.70 A"/>
    <property type="chains" value="Bp=1-437"/>
</dbReference>
<reference evidence="5" key="1">
    <citation type="journal article" date="2006" name="PLoS Biol.">
        <title>Macronuclear genome sequence of the ciliate Tetrahymena thermophila, a model eukaryote.</title>
        <authorList>
            <person name="Eisen J.A."/>
            <person name="Coyne R.S."/>
            <person name="Wu M."/>
            <person name="Wu D."/>
            <person name="Thiagarajan M."/>
            <person name="Wortman J.R."/>
            <person name="Badger J.H."/>
            <person name="Ren Q."/>
            <person name="Amedeo P."/>
            <person name="Jones K.M."/>
            <person name="Tallon L.J."/>
            <person name="Delcher A.L."/>
            <person name="Salzberg S.L."/>
            <person name="Silva J.C."/>
            <person name="Haas B.J."/>
            <person name="Majoros W.H."/>
            <person name="Farzad M."/>
            <person name="Carlton J.M."/>
            <person name="Smith R.K. Jr."/>
            <person name="Garg J."/>
            <person name="Pearlman R.E."/>
            <person name="Karrer K.M."/>
            <person name="Sun L."/>
            <person name="Manning G."/>
            <person name="Elde N.C."/>
            <person name="Turkewitz A.P."/>
            <person name="Asai D.J."/>
            <person name="Wilkes D.E."/>
            <person name="Wang Y."/>
            <person name="Cai H."/>
            <person name="Collins K."/>
            <person name="Stewart B.A."/>
            <person name="Lee S.R."/>
            <person name="Wilamowska K."/>
            <person name="Weinberg Z."/>
            <person name="Ruzzo W.L."/>
            <person name="Wloga D."/>
            <person name="Gaertig J."/>
            <person name="Frankel J."/>
            <person name="Tsao C.-C."/>
            <person name="Gorovsky M.A."/>
            <person name="Keeling P.J."/>
            <person name="Waller R.F."/>
            <person name="Patron N.J."/>
            <person name="Cherry J.M."/>
            <person name="Stover N.A."/>
            <person name="Krieger C.J."/>
            <person name="del Toro C."/>
            <person name="Ryder H.F."/>
            <person name="Williamson S.C."/>
            <person name="Barbeau R.A."/>
            <person name="Hamilton E.P."/>
            <person name="Orias E."/>
        </authorList>
    </citation>
    <scope>NUCLEOTIDE SEQUENCE [LARGE SCALE GENOMIC DNA]</scope>
    <source>
        <strain evidence="5">SB210</strain>
    </source>
</reference>
<dbReference type="EMDB" id="EMD-11032"/>
<evidence type="ECO:0000256" key="1">
    <source>
        <dbReference type="ARBA" id="ARBA00006668"/>
    </source>
</evidence>
<dbReference type="InParanoid" id="I7M3F6"/>
<keyword evidence="6" id="KW-0002">3D-structure</keyword>
<dbReference type="GO" id="GO:0003735">
    <property type="term" value="F:structural constituent of ribosome"/>
    <property type="evidence" value="ECO:0007669"/>
    <property type="project" value="InterPro"/>
</dbReference>
<dbReference type="eggNOG" id="KOG3419">
    <property type="taxonomic scope" value="Eukaryota"/>
</dbReference>
<dbReference type="Gene3D" id="3.30.1320.10">
    <property type="match status" value="1"/>
</dbReference>
<name>I7M3F6_TETTS</name>
<dbReference type="NCBIfam" id="TIGR00002">
    <property type="entry name" value="S16"/>
    <property type="match status" value="1"/>
</dbReference>
<dbReference type="InterPro" id="IPR023803">
    <property type="entry name" value="Ribosomal_bS16_dom_sf"/>
</dbReference>
<protein>
    <submittedName>
        <fullName evidence="4">30S ribosomal protein S16</fullName>
    </submittedName>
</protein>
<evidence type="ECO:0000256" key="2">
    <source>
        <dbReference type="ARBA" id="ARBA00022980"/>
    </source>
</evidence>
<dbReference type="GO" id="GO:0015935">
    <property type="term" value="C:small ribosomal subunit"/>
    <property type="evidence" value="ECO:0007669"/>
    <property type="project" value="TreeGrafter"/>
</dbReference>
<proteinExistence type="evidence at protein level"/>
<dbReference type="Proteomes" id="UP000009168">
    <property type="component" value="Unassembled WGS sequence"/>
</dbReference>
<dbReference type="EMBL" id="GG662504">
    <property type="protein sequence ID" value="EAS03050.2"/>
    <property type="molecule type" value="Genomic_DNA"/>
</dbReference>
<evidence type="ECO:0000256" key="3">
    <source>
        <dbReference type="ARBA" id="ARBA00023274"/>
    </source>
</evidence>
<dbReference type="PANTHER" id="PTHR12919">
    <property type="entry name" value="30S RIBOSOMAL PROTEIN S16"/>
    <property type="match status" value="1"/>
</dbReference>
<dbReference type="GO" id="GO:0032543">
    <property type="term" value="P:mitochondrial translation"/>
    <property type="evidence" value="ECO:0007669"/>
    <property type="project" value="TreeGrafter"/>
</dbReference>
<comment type="similarity">
    <text evidence="1">Belongs to the bacterial ribosomal protein bS16 family.</text>
</comment>
<dbReference type="HAMAP" id="MF_00385">
    <property type="entry name" value="Ribosomal_bS16"/>
    <property type="match status" value="1"/>
</dbReference>
<dbReference type="GeneID" id="7826930"/>
<keyword evidence="3" id="KW-0687">Ribonucleoprotein</keyword>
<dbReference type="SUPFAM" id="SSF54565">
    <property type="entry name" value="Ribosomal protein S16"/>
    <property type="match status" value="1"/>
</dbReference>
<evidence type="ECO:0007829" key="6">
    <source>
        <dbReference type="PDB" id="6Z1P"/>
    </source>
</evidence>